<evidence type="ECO:0000313" key="1">
    <source>
        <dbReference type="EMBL" id="SDF33832.1"/>
    </source>
</evidence>
<reference evidence="1 2" key="1">
    <citation type="submission" date="2016-10" db="EMBL/GenBank/DDBJ databases">
        <authorList>
            <person name="de Groot N.N."/>
        </authorList>
    </citation>
    <scope>NUCLEOTIDE SEQUENCE [LARGE SCALE GENOMIC DNA]</scope>
    <source>
        <strain evidence="1 2">DSM 28129</strain>
    </source>
</reference>
<name>A0A1G7K9J0_9BACL</name>
<dbReference type="STRING" id="670482.SAMN04488542_10963"/>
<dbReference type="EMBL" id="FNBG01000009">
    <property type="protein sequence ID" value="SDF33832.1"/>
    <property type="molecule type" value="Genomic_DNA"/>
</dbReference>
<protein>
    <submittedName>
        <fullName evidence="1">Uncharacterized protein</fullName>
    </submittedName>
</protein>
<dbReference type="AlphaFoldDB" id="A0A1G7K9J0"/>
<gene>
    <name evidence="1" type="ORF">SAMN04488542_10963</name>
</gene>
<proteinExistence type="predicted"/>
<dbReference type="Gene3D" id="3.40.50.2300">
    <property type="match status" value="1"/>
</dbReference>
<accession>A0A1G7K9J0</accession>
<sequence length="62" mass="7277">MMNIIICENDHKNADELQLIINEIIHNSYLEMNIMLNTNNPDLLINDVRLNTNKNCIYFLSV</sequence>
<organism evidence="1 2">
    <name type="scientific">Fontibacillus panacisegetis</name>
    <dbReference type="NCBI Taxonomy" id="670482"/>
    <lineage>
        <taxon>Bacteria</taxon>
        <taxon>Bacillati</taxon>
        <taxon>Bacillota</taxon>
        <taxon>Bacilli</taxon>
        <taxon>Bacillales</taxon>
        <taxon>Paenibacillaceae</taxon>
        <taxon>Fontibacillus</taxon>
    </lineage>
</organism>
<evidence type="ECO:0000313" key="2">
    <source>
        <dbReference type="Proteomes" id="UP000198972"/>
    </source>
</evidence>
<dbReference type="Proteomes" id="UP000198972">
    <property type="component" value="Unassembled WGS sequence"/>
</dbReference>
<keyword evidence="2" id="KW-1185">Reference proteome</keyword>